<gene>
    <name evidence="1" type="ORF">BU25DRAFT_410566</name>
</gene>
<reference evidence="1" key="1">
    <citation type="journal article" date="2020" name="Stud. Mycol.">
        <title>101 Dothideomycetes genomes: a test case for predicting lifestyles and emergence of pathogens.</title>
        <authorList>
            <person name="Haridas S."/>
            <person name="Albert R."/>
            <person name="Binder M."/>
            <person name="Bloem J."/>
            <person name="Labutti K."/>
            <person name="Salamov A."/>
            <person name="Andreopoulos B."/>
            <person name="Baker S."/>
            <person name="Barry K."/>
            <person name="Bills G."/>
            <person name="Bluhm B."/>
            <person name="Cannon C."/>
            <person name="Castanera R."/>
            <person name="Culley D."/>
            <person name="Daum C."/>
            <person name="Ezra D."/>
            <person name="Gonzalez J."/>
            <person name="Henrissat B."/>
            <person name="Kuo A."/>
            <person name="Liang C."/>
            <person name="Lipzen A."/>
            <person name="Lutzoni F."/>
            <person name="Magnuson J."/>
            <person name="Mondo S."/>
            <person name="Nolan M."/>
            <person name="Ohm R."/>
            <person name="Pangilinan J."/>
            <person name="Park H.-J."/>
            <person name="Ramirez L."/>
            <person name="Alfaro M."/>
            <person name="Sun H."/>
            <person name="Tritt A."/>
            <person name="Yoshinaga Y."/>
            <person name="Zwiers L.-H."/>
            <person name="Turgeon B."/>
            <person name="Goodwin S."/>
            <person name="Spatafora J."/>
            <person name="Crous P."/>
            <person name="Grigoriev I."/>
        </authorList>
    </citation>
    <scope>NUCLEOTIDE SEQUENCE</scope>
    <source>
        <strain evidence="1">CBS 525.71</strain>
    </source>
</reference>
<evidence type="ECO:0000313" key="2">
    <source>
        <dbReference type="Proteomes" id="UP000799754"/>
    </source>
</evidence>
<proteinExistence type="predicted"/>
<comment type="caution">
    <text evidence="1">The sequence shown here is derived from an EMBL/GenBank/DDBJ whole genome shotgun (WGS) entry which is preliminary data.</text>
</comment>
<keyword evidence="2" id="KW-1185">Reference proteome</keyword>
<name>A0ACB6S1A3_9PLEO</name>
<sequence>MLALRRLRCLLHSIPSSQTRCLRTQPREIPTYARRWDPSRHEPLRSTKAPNEPRRNTPEQDPRKDTIDAPREPIARRSSTEDIVIRFNSRNPQIAHNIRRLQYLLNLANHKDDLNWTLRAPLWRAYSLAKEHKVTVTTYLSQRAWNVLWKSQYADFFNVDRRKAHLAELDRDLLVARGLLAAKIDPIAGQVAYHIEEKFMAGEEQAALEEWETSRHEFPMTPEYLDVGARLYGLAGLPDQARAIMDDLLKLDPNWDLSVMMAVFRAYTSSELKQHHKEAKEIYYSMKARIGSNGAIETYDSCMIGFLEARSLPDAKEVFRDMVREGCLGTEGSVSHVREVLRRLNLLYTLGTDISRMTSIALDAIAVLPPAYHGHVFGDWMKSAVVENAPQAAAQVFDMMIQRGCEPETFHFNLLLRALLRTKEPENILKAENLGWKMIEEARESMRKERPAPHSRVKAIDRKLKDVSALNANPTIAVPAATVSTFALIMRHHAQSLQWEHVDYLARQLKFASVEPNCTIMNVLIDNKCRQGKFVEAFQIYKSLTDNPDSSATVFPDGQSIRCLWKTLRLALADPVNREDPNLPTPRELLRETTNWWTQCRSRYDADRFLQGLAAADRGAIMGLILHCFSYLRDLPGSLIALHVLRLKFGIRPTKKTAEILRRQLAWVDMHGEIESVRMQLGRSNSNARNMERLSHTYGQLKQRRLQDLNITPDTLEKYSKEDMGDIELDVISEFVRLVLLANYPPEIVEAMIDGARNAVGLPNLPTGHVFV</sequence>
<dbReference type="EMBL" id="MU006715">
    <property type="protein sequence ID" value="KAF2627931.1"/>
    <property type="molecule type" value="Genomic_DNA"/>
</dbReference>
<protein>
    <submittedName>
        <fullName evidence="1">Uncharacterized protein</fullName>
    </submittedName>
</protein>
<evidence type="ECO:0000313" key="1">
    <source>
        <dbReference type="EMBL" id="KAF2627931.1"/>
    </source>
</evidence>
<organism evidence="1 2">
    <name type="scientific">Macroventuria anomochaeta</name>
    <dbReference type="NCBI Taxonomy" id="301207"/>
    <lineage>
        <taxon>Eukaryota</taxon>
        <taxon>Fungi</taxon>
        <taxon>Dikarya</taxon>
        <taxon>Ascomycota</taxon>
        <taxon>Pezizomycotina</taxon>
        <taxon>Dothideomycetes</taxon>
        <taxon>Pleosporomycetidae</taxon>
        <taxon>Pleosporales</taxon>
        <taxon>Pleosporineae</taxon>
        <taxon>Didymellaceae</taxon>
        <taxon>Macroventuria</taxon>
    </lineage>
</organism>
<dbReference type="Proteomes" id="UP000799754">
    <property type="component" value="Unassembled WGS sequence"/>
</dbReference>
<accession>A0ACB6S1A3</accession>